<sequence length="1411" mass="141558">MATSIYENQVYTLFLGYFGRPPAPSGLAYYTSLMDQSGGNWLIIADDFYNSPESQALFGGKSVEAQVNQIFQNLFGRDAAAAGLNYWTGEVLAGRVSLPGLAYTVAYNAQEDDVAVRDAKIETSRLWVESLDTTEEILAFQTDAGRQSARDFLATVTTDTPATQEQVDNAIEDMVQGGGSNPGQTFTLTTGADTIVGMVGSNGTTDNSGDDIIVGTNTTLTAGDNLNGGNGEDVLRVYSDAAKNYAGFELSNIETLQVTADGAQQTFELSGATGLETLVSRNSSQTAVFQQLTTLANLSLDSLTGASNATVQYQDSVVAGAADAVVLTVNNSNAGVVTLGSVGDPNGGIETVNVVATGADTKIATLDTDLTTLNFSGDKNVTITNALNNTTKTIDATGSTGGGLTVGIGAGNANNVTFTGGKGDDQVTFATGTLNVNDQVTGGDGNDRIVADQADLIAARTKISGVEYIRVQSTLINNVADAANVLDASDFADATRFELANGYNTARIDNLNATQQRVDILQGIGGGANVGTLTIDDGATAATNDQFTLALGQDKVNNSVVADVDFVSGTIESVNLISNGDGATAGGAHTLNLLNTLGGNTNVHTLNITGVEGLTVTTAGSKVTTVAAGDATGDLDLTGVVYSATANATITTGSGNDTVTGGVKNDTINVGSGNDVVNASTGADGITLGDGIDRVIYTALNQSNSTGTDTIADFVNKTDIIDISGLGATAYAGTKATFDLAQGALAGGGLVSSVFDASNSRFWVDVDGNGTLDGNDLRVNLAGVTTLDAASVVTAAGVNAVNLTGNVTIATDTGNINVPGFAGGYATVAAAQAAGVQSFVGNNTNQLRLNASAEAAPVAFNMTTGVLTAGTGAQVNNVLYRGVQTADVSSAVADTVTVAAADVTAYNRAVIGSNAAGDIVRVGAGNYGANLALTSVDVVEFSGVGGNFSITTTDGAETNTYRNQTGQALGTVVINAGAETSEAVTVNLLNGIAAAAYTGSAQATFDGGQNINATTGDGIDTIVVNSFDKGGTNGSFVLALNGGTDNVTVAELATGNVDGDDFQINGGNGTDSLSVALTNKTFTADAGDIVSFETVGFTLNGKALSWTTADGDIDAATTITVTDGTGTANVTIDASLEANQKVDINLTATAASAYSLKTGGGSDTVTVTLGDDNGLDVTADIVDLGAGALDTLTVNLNGKALDGALAGKIDGLEVFQTTGTGAIGGTTALTFADDDFSATSVNNVIDISSAQVNAKVDFDGFTAGTVRLADNSGITNTVADGITNVGGDLTIDFGRANATVADVDADAAGNIFTFEFGASTGTQGVLFQATAVDLASGTIFDFANAVTNVGAASTATANEVIITAGANTVILFDANGDGAFSAAGDVQITLTGQNIAAAGFGVDAGGNLYIV</sequence>
<keyword evidence="3" id="KW-1185">Reference proteome</keyword>
<accession>A0A850RA09</accession>
<proteinExistence type="predicted"/>
<evidence type="ECO:0000256" key="1">
    <source>
        <dbReference type="ARBA" id="ARBA00022837"/>
    </source>
</evidence>
<evidence type="ECO:0000313" key="2">
    <source>
        <dbReference type="EMBL" id="NVZ10764.1"/>
    </source>
</evidence>
<name>A0A850RA09_9GAMM</name>
<dbReference type="Proteomes" id="UP000592294">
    <property type="component" value="Unassembled WGS sequence"/>
</dbReference>
<organism evidence="2 3">
    <name type="scientific">Allochromatium humboldtianum</name>
    <dbReference type="NCBI Taxonomy" id="504901"/>
    <lineage>
        <taxon>Bacteria</taxon>
        <taxon>Pseudomonadati</taxon>
        <taxon>Pseudomonadota</taxon>
        <taxon>Gammaproteobacteria</taxon>
        <taxon>Chromatiales</taxon>
        <taxon>Chromatiaceae</taxon>
        <taxon>Allochromatium</taxon>
    </lineage>
</organism>
<dbReference type="InterPro" id="IPR018247">
    <property type="entry name" value="EF_Hand_1_Ca_BS"/>
</dbReference>
<dbReference type="InterPro" id="IPR001343">
    <property type="entry name" value="Hemolysn_Ca-bd"/>
</dbReference>
<reference evidence="2 3" key="1">
    <citation type="submission" date="2020-06" db="EMBL/GenBank/DDBJ databases">
        <title>Whole-genome sequence of Allochromatium humboldtianum DSM 21881, type strain.</title>
        <authorList>
            <person name="Kyndt J.A."/>
            <person name="Meyer T.E."/>
        </authorList>
    </citation>
    <scope>NUCLEOTIDE SEQUENCE [LARGE SCALE GENOMIC DNA]</scope>
    <source>
        <strain evidence="2 3">DSM 21881</strain>
    </source>
</reference>
<evidence type="ECO:0000313" key="3">
    <source>
        <dbReference type="Proteomes" id="UP000592294"/>
    </source>
</evidence>
<dbReference type="EMBL" id="JABZEO010000012">
    <property type="protein sequence ID" value="NVZ10764.1"/>
    <property type="molecule type" value="Genomic_DNA"/>
</dbReference>
<dbReference type="Pfam" id="PF00353">
    <property type="entry name" value="HemolysinCabind"/>
    <property type="match status" value="2"/>
</dbReference>
<dbReference type="PRINTS" id="PR00313">
    <property type="entry name" value="CABNDNGRPT"/>
</dbReference>
<dbReference type="PROSITE" id="PS00018">
    <property type="entry name" value="EF_HAND_1"/>
    <property type="match status" value="1"/>
</dbReference>
<dbReference type="SUPFAM" id="SSF51120">
    <property type="entry name" value="beta-Roll"/>
    <property type="match status" value="1"/>
</dbReference>
<dbReference type="GO" id="GO:0005509">
    <property type="term" value="F:calcium ion binding"/>
    <property type="evidence" value="ECO:0007669"/>
    <property type="project" value="InterPro"/>
</dbReference>
<keyword evidence="1" id="KW-0106">Calcium</keyword>
<dbReference type="Gene3D" id="2.150.10.10">
    <property type="entry name" value="Serralysin-like metalloprotease, C-terminal"/>
    <property type="match status" value="1"/>
</dbReference>
<comment type="caution">
    <text evidence="2">The sequence shown here is derived from an EMBL/GenBank/DDBJ whole genome shotgun (WGS) entry which is preliminary data.</text>
</comment>
<dbReference type="RefSeq" id="WP_176977498.1">
    <property type="nucleotide sequence ID" value="NZ_JABZEO010000012.1"/>
</dbReference>
<evidence type="ECO:0008006" key="4">
    <source>
        <dbReference type="Google" id="ProtNLM"/>
    </source>
</evidence>
<dbReference type="InterPro" id="IPR011049">
    <property type="entry name" value="Serralysin-like_metalloprot_C"/>
</dbReference>
<gene>
    <name evidence="2" type="ORF">HW932_15980</name>
</gene>
<protein>
    <recommendedName>
        <fullName evidence="4">DUF4214 domain-containing protein</fullName>
    </recommendedName>
</protein>